<dbReference type="AlphaFoldDB" id="A0A1I5V908"/>
<dbReference type="InterPro" id="IPR014914">
    <property type="entry name" value="RES_dom"/>
</dbReference>
<keyword evidence="3" id="KW-1185">Reference proteome</keyword>
<name>A0A1I5V908_9RHOB</name>
<dbReference type="Proteomes" id="UP000199356">
    <property type="component" value="Unassembled WGS sequence"/>
</dbReference>
<sequence>MHLRETLFRALSPYWAYRPLSGDGAAKFGGRFNRIGRPALYLSFSVETALNEVHQAGSFMPTTLVAVEVDLDPVLDATDPDELGKSGFALEDLALPDWAMQMDMKGQARSQEFAERVATQGYCGAIVPSFAPGARRGARNLVLWSWGSDLPARVRVVDEHERLRHPPAPPNETD</sequence>
<gene>
    <name evidence="2" type="ORF">SAMN04488047_1285</name>
</gene>
<accession>A0A1I5V908</accession>
<reference evidence="2 3" key="1">
    <citation type="submission" date="2016-10" db="EMBL/GenBank/DDBJ databases">
        <authorList>
            <person name="de Groot N.N."/>
        </authorList>
    </citation>
    <scope>NUCLEOTIDE SEQUENCE [LARGE SCALE GENOMIC DNA]</scope>
    <source>
        <strain evidence="2 3">DSM 19547</strain>
    </source>
</reference>
<evidence type="ECO:0000259" key="1">
    <source>
        <dbReference type="SMART" id="SM00953"/>
    </source>
</evidence>
<protein>
    <submittedName>
        <fullName evidence="2">RES domain-containing protein</fullName>
    </submittedName>
</protein>
<dbReference type="SMART" id="SM00953">
    <property type="entry name" value="RES"/>
    <property type="match status" value="1"/>
</dbReference>
<organism evidence="2 3">
    <name type="scientific">Tranquillimonas alkanivorans</name>
    <dbReference type="NCBI Taxonomy" id="441119"/>
    <lineage>
        <taxon>Bacteria</taxon>
        <taxon>Pseudomonadati</taxon>
        <taxon>Pseudomonadota</taxon>
        <taxon>Alphaproteobacteria</taxon>
        <taxon>Rhodobacterales</taxon>
        <taxon>Roseobacteraceae</taxon>
        <taxon>Tranquillimonas</taxon>
    </lineage>
</organism>
<evidence type="ECO:0000313" key="3">
    <source>
        <dbReference type="Proteomes" id="UP000199356"/>
    </source>
</evidence>
<dbReference type="STRING" id="441119.SAMN04488047_1285"/>
<proteinExistence type="predicted"/>
<feature type="domain" description="RES" evidence="1">
    <location>
        <begin position="19"/>
        <end position="157"/>
    </location>
</feature>
<dbReference type="EMBL" id="FOXA01000028">
    <property type="protein sequence ID" value="SFQ03416.1"/>
    <property type="molecule type" value="Genomic_DNA"/>
</dbReference>
<dbReference type="OrthoDB" id="648213at2"/>
<dbReference type="RefSeq" id="WP_093425070.1">
    <property type="nucleotide sequence ID" value="NZ_FOXA01000028.1"/>
</dbReference>
<evidence type="ECO:0000313" key="2">
    <source>
        <dbReference type="EMBL" id="SFQ03416.1"/>
    </source>
</evidence>
<dbReference type="Pfam" id="PF08808">
    <property type="entry name" value="RES"/>
    <property type="match status" value="1"/>
</dbReference>